<dbReference type="InterPro" id="IPR001878">
    <property type="entry name" value="Znf_CCHC"/>
</dbReference>
<dbReference type="GeneID" id="109128034"/>
<dbReference type="PANTHER" id="PTHR15503">
    <property type="entry name" value="LDOC1 RELATED"/>
    <property type="match status" value="1"/>
</dbReference>
<evidence type="ECO:0000256" key="1">
    <source>
        <dbReference type="PROSITE-ProRule" id="PRU00047"/>
    </source>
</evidence>
<dbReference type="InterPro" id="IPR032567">
    <property type="entry name" value="RTL1-rel"/>
</dbReference>
<keyword evidence="1" id="KW-0862">Zinc</keyword>
<keyword evidence="1" id="KW-0479">Metal-binding</keyword>
<dbReference type="Pfam" id="PF08284">
    <property type="entry name" value="RVP_2"/>
    <property type="match status" value="1"/>
</dbReference>
<dbReference type="CDD" id="cd00303">
    <property type="entry name" value="retropepsin_like"/>
    <property type="match status" value="1"/>
</dbReference>
<dbReference type="PROSITE" id="PS50158">
    <property type="entry name" value="ZF_CCHC"/>
    <property type="match status" value="1"/>
</dbReference>
<dbReference type="InterPro" id="IPR036875">
    <property type="entry name" value="Znf_CCHC_sf"/>
</dbReference>
<keyword evidence="1" id="KW-0863">Zinc-finger</keyword>
<keyword evidence="4" id="KW-1185">Reference proteome</keyword>
<accession>A0ABM1QR65</accession>
<evidence type="ECO:0000256" key="2">
    <source>
        <dbReference type="SAM" id="MobiDB-lite"/>
    </source>
</evidence>
<dbReference type="SUPFAM" id="SSF50630">
    <property type="entry name" value="Acid proteases"/>
    <property type="match status" value="1"/>
</dbReference>
<evidence type="ECO:0000259" key="3">
    <source>
        <dbReference type="PROSITE" id="PS50158"/>
    </source>
</evidence>
<reference evidence="4" key="1">
    <citation type="journal article" date="2014" name="Nat. Commun.">
        <title>The emerging biofuel crop Camelina sativa retains a highly undifferentiated hexaploid genome structure.</title>
        <authorList>
            <person name="Kagale S."/>
            <person name="Koh C."/>
            <person name="Nixon J."/>
            <person name="Bollina V."/>
            <person name="Clarke W.E."/>
            <person name="Tuteja R."/>
            <person name="Spillane C."/>
            <person name="Robinson S.J."/>
            <person name="Links M.G."/>
            <person name="Clarke C."/>
            <person name="Higgins E.E."/>
            <person name="Huebert T."/>
            <person name="Sharpe A.G."/>
            <person name="Parkin I.A."/>
        </authorList>
    </citation>
    <scope>NUCLEOTIDE SEQUENCE [LARGE SCALE GENOMIC DNA]</scope>
    <source>
        <strain evidence="4">cv. DH55</strain>
    </source>
</reference>
<dbReference type="Gene3D" id="2.40.70.10">
    <property type="entry name" value="Acid Proteases"/>
    <property type="match status" value="1"/>
</dbReference>
<dbReference type="Gene3D" id="4.10.60.10">
    <property type="entry name" value="Zinc finger, CCHC-type"/>
    <property type="match status" value="1"/>
</dbReference>
<dbReference type="Proteomes" id="UP000694864">
    <property type="component" value="Chromosome 12"/>
</dbReference>
<dbReference type="SUPFAM" id="SSF57756">
    <property type="entry name" value="Retrovirus zinc finger-like domains"/>
    <property type="match status" value="1"/>
</dbReference>
<proteinExistence type="predicted"/>
<organism evidence="4 5">
    <name type="scientific">Camelina sativa</name>
    <name type="common">False flax</name>
    <name type="synonym">Myagrum sativum</name>
    <dbReference type="NCBI Taxonomy" id="90675"/>
    <lineage>
        <taxon>Eukaryota</taxon>
        <taxon>Viridiplantae</taxon>
        <taxon>Streptophyta</taxon>
        <taxon>Embryophyta</taxon>
        <taxon>Tracheophyta</taxon>
        <taxon>Spermatophyta</taxon>
        <taxon>Magnoliopsida</taxon>
        <taxon>eudicotyledons</taxon>
        <taxon>Gunneridae</taxon>
        <taxon>Pentapetalae</taxon>
        <taxon>rosids</taxon>
        <taxon>malvids</taxon>
        <taxon>Brassicales</taxon>
        <taxon>Brassicaceae</taxon>
        <taxon>Camelineae</taxon>
        <taxon>Camelina</taxon>
    </lineage>
</organism>
<dbReference type="SMART" id="SM00343">
    <property type="entry name" value="ZnF_C2HC"/>
    <property type="match status" value="2"/>
</dbReference>
<dbReference type="RefSeq" id="XP_019089253.1">
    <property type="nucleotide sequence ID" value="XM_019233708.1"/>
</dbReference>
<evidence type="ECO:0000313" key="5">
    <source>
        <dbReference type="RefSeq" id="XP_019089253.1"/>
    </source>
</evidence>
<protein>
    <submittedName>
        <fullName evidence="5">Uncharacterized protein LOC109128034</fullName>
    </submittedName>
</protein>
<dbReference type="PANTHER" id="PTHR15503:SF42">
    <property type="entry name" value="ZINC FINGER, CCHC-TYPE, RETROTRANSPOSON GAG DOMAIN, ASPARTIC PEPTIDASE DOMAIN PROTEIN-RELATED"/>
    <property type="match status" value="1"/>
</dbReference>
<gene>
    <name evidence="5" type="primary">LOC109128034</name>
</gene>
<dbReference type="Pfam" id="PF00098">
    <property type="entry name" value="zf-CCHC"/>
    <property type="match status" value="1"/>
</dbReference>
<sequence>MREYETEFNRLKRYGGNEMVDEQVQIRRFLRGMRVDVRNRCMIWNFRSLAKLVEKAAMLVDGLAEEAQQPSRGTAVQQAPMVKTKSGTGNKQTGSWKPTGKASGSVRVCPTCRKRHSGQCQRLLGTCLACSGKDHMASNCPNKGSDTRVCYQCGQAGHIRPNCPQLGTQGQKRASEVLPLPPPPKQPAIMPRVYSIADGHVKASTSWQITGTLLMGGVETHVMFDTGATHCFVSPNMIGKGGFRKEPGDHFGLVQAAGGQVMMTYGVVHNISVMVCGMDMPADLVICRVKAHDVIIGMDWLSKHMAHLDCYRGRVVLETAKGMVGYQGIRPLSGYLLVSAVQAEQLISNGCDEYLALIMIEEVGTGTGLQEIPVVREYESVFGPLSGLPPARSDPFTIKLEPGTAPISRAPYQMAPAEMAELKKQLGDRVAHHRTHQCSL</sequence>
<name>A0ABM1QR65_CAMSA</name>
<feature type="compositionally biased region" description="Polar residues" evidence="2">
    <location>
        <begin position="85"/>
        <end position="96"/>
    </location>
</feature>
<reference evidence="5" key="2">
    <citation type="submission" date="2025-08" db="UniProtKB">
        <authorList>
            <consortium name="RefSeq"/>
        </authorList>
    </citation>
    <scope>IDENTIFICATION</scope>
    <source>
        <tissue evidence="5">Leaf</tissue>
    </source>
</reference>
<evidence type="ECO:0000313" key="4">
    <source>
        <dbReference type="Proteomes" id="UP000694864"/>
    </source>
</evidence>
<feature type="region of interest" description="Disordered" evidence="2">
    <location>
        <begin position="70"/>
        <end position="103"/>
    </location>
</feature>
<feature type="domain" description="CCHC-type" evidence="3">
    <location>
        <begin position="150"/>
        <end position="165"/>
    </location>
</feature>
<dbReference type="InterPro" id="IPR021109">
    <property type="entry name" value="Peptidase_aspartic_dom_sf"/>
</dbReference>